<evidence type="ECO:0000313" key="4">
    <source>
        <dbReference type="Proteomes" id="UP001227126"/>
    </source>
</evidence>
<gene>
    <name evidence="3" type="ORF">QO034_15370</name>
</gene>
<keyword evidence="1" id="KW-0812">Transmembrane</keyword>
<dbReference type="PANTHER" id="PTHR42709">
    <property type="entry name" value="ALKALINE PHOSPHATASE LIKE PROTEIN"/>
    <property type="match status" value="1"/>
</dbReference>
<keyword evidence="4" id="KW-1185">Reference proteome</keyword>
<protein>
    <submittedName>
        <fullName evidence="3">VTT domain-containing protein</fullName>
    </submittedName>
</protein>
<accession>A0ABT7FHR3</accession>
<dbReference type="RefSeq" id="WP_284486408.1">
    <property type="nucleotide sequence ID" value="NZ_JASNJE010000020.1"/>
</dbReference>
<feature type="domain" description="VTT" evidence="2">
    <location>
        <begin position="62"/>
        <end position="178"/>
    </location>
</feature>
<evidence type="ECO:0000313" key="3">
    <source>
        <dbReference type="EMBL" id="MDK3074478.1"/>
    </source>
</evidence>
<dbReference type="Proteomes" id="UP001227126">
    <property type="component" value="Unassembled WGS sequence"/>
</dbReference>
<feature type="transmembrane region" description="Helical" evidence="1">
    <location>
        <begin position="185"/>
        <end position="206"/>
    </location>
</feature>
<dbReference type="InterPro" id="IPR051311">
    <property type="entry name" value="DedA_domain"/>
</dbReference>
<sequence length="213" mass="22222">MLRLLLLVLVLLLVTVMPFLIWGGEIEARLAEDGVAGWMRQFGGWAWLAGIALIASDIALPVPSTAVMAAIGIIYGPFLGGLICATGSILAGLAGYLVCRLIGPNTAEKLAGAEGLAQARALFDRYGGWIVAGSRWLPILPETISFLAGLTGMPVRPYLAALTCGAVPLGFVFATAGYIGSDNAVLTIAICALAPLALWVVVRPFLIPHRASP</sequence>
<organism evidence="3 4">
    <name type="scientific">Sedimentitalea xiamensis</name>
    <dbReference type="NCBI Taxonomy" id="3050037"/>
    <lineage>
        <taxon>Bacteria</taxon>
        <taxon>Pseudomonadati</taxon>
        <taxon>Pseudomonadota</taxon>
        <taxon>Alphaproteobacteria</taxon>
        <taxon>Rhodobacterales</taxon>
        <taxon>Paracoccaceae</taxon>
        <taxon>Sedimentitalea</taxon>
    </lineage>
</organism>
<keyword evidence="1" id="KW-0472">Membrane</keyword>
<feature type="transmembrane region" description="Helical" evidence="1">
    <location>
        <begin position="47"/>
        <end position="71"/>
    </location>
</feature>
<evidence type="ECO:0000259" key="2">
    <source>
        <dbReference type="Pfam" id="PF09335"/>
    </source>
</evidence>
<dbReference type="PANTHER" id="PTHR42709:SF11">
    <property type="entry name" value="DEDA FAMILY PROTEIN"/>
    <property type="match status" value="1"/>
</dbReference>
<comment type="caution">
    <text evidence="3">The sequence shown here is derived from an EMBL/GenBank/DDBJ whole genome shotgun (WGS) entry which is preliminary data.</text>
</comment>
<keyword evidence="1" id="KW-1133">Transmembrane helix</keyword>
<feature type="transmembrane region" description="Helical" evidence="1">
    <location>
        <begin position="158"/>
        <end position="179"/>
    </location>
</feature>
<reference evidence="3 4" key="1">
    <citation type="submission" date="2023-05" db="EMBL/GenBank/DDBJ databases">
        <title>Sedimentitalea sp. nov. JM2-8.</title>
        <authorList>
            <person name="Huang J."/>
        </authorList>
    </citation>
    <scope>NUCLEOTIDE SEQUENCE [LARGE SCALE GENOMIC DNA]</scope>
    <source>
        <strain evidence="3 4">JM2-8</strain>
    </source>
</reference>
<dbReference type="InterPro" id="IPR032816">
    <property type="entry name" value="VTT_dom"/>
</dbReference>
<dbReference type="EMBL" id="JASNJE010000020">
    <property type="protein sequence ID" value="MDK3074478.1"/>
    <property type="molecule type" value="Genomic_DNA"/>
</dbReference>
<feature type="transmembrane region" description="Helical" evidence="1">
    <location>
        <begin position="78"/>
        <end position="98"/>
    </location>
</feature>
<name>A0ABT7FHR3_9RHOB</name>
<dbReference type="Pfam" id="PF09335">
    <property type="entry name" value="VTT_dom"/>
    <property type="match status" value="1"/>
</dbReference>
<evidence type="ECO:0000256" key="1">
    <source>
        <dbReference type="SAM" id="Phobius"/>
    </source>
</evidence>
<proteinExistence type="predicted"/>